<dbReference type="EMBL" id="JAAGWQ010000639">
    <property type="protein sequence ID" value="KAF5653115.1"/>
    <property type="molecule type" value="Genomic_DNA"/>
</dbReference>
<comment type="similarity">
    <text evidence="2">Belongs to the AB hydrolase superfamily. Epoxide hydrolase family.</text>
</comment>
<dbReference type="InterPro" id="IPR029058">
    <property type="entry name" value="AB_hydrolase_fold"/>
</dbReference>
<keyword evidence="5" id="KW-1185">Reference proteome</keyword>
<dbReference type="GO" id="GO:0016787">
    <property type="term" value="F:hydrolase activity"/>
    <property type="evidence" value="ECO:0007669"/>
    <property type="project" value="UniProtKB-KW"/>
</dbReference>
<dbReference type="AlphaFoldDB" id="A0A8H5SLC9"/>
<dbReference type="InterPro" id="IPR000073">
    <property type="entry name" value="AB_hydrolase_1"/>
</dbReference>
<comment type="caution">
    <text evidence="4">The sequence shown here is derived from an EMBL/GenBank/DDBJ whole genome shotgun (WGS) entry which is preliminary data.</text>
</comment>
<dbReference type="Proteomes" id="UP000567885">
    <property type="component" value="Unassembled WGS sequence"/>
</dbReference>
<evidence type="ECO:0000256" key="1">
    <source>
        <dbReference type="ARBA" id="ARBA00022801"/>
    </source>
</evidence>
<dbReference type="Gene3D" id="3.40.50.1820">
    <property type="entry name" value="alpha/beta hydrolase"/>
    <property type="match status" value="1"/>
</dbReference>
<organism evidence="4 5">
    <name type="scientific">Fusarium heterosporum</name>
    <dbReference type="NCBI Taxonomy" id="42747"/>
    <lineage>
        <taxon>Eukaryota</taxon>
        <taxon>Fungi</taxon>
        <taxon>Dikarya</taxon>
        <taxon>Ascomycota</taxon>
        <taxon>Pezizomycotina</taxon>
        <taxon>Sordariomycetes</taxon>
        <taxon>Hypocreomycetidae</taxon>
        <taxon>Hypocreales</taxon>
        <taxon>Nectriaceae</taxon>
        <taxon>Fusarium</taxon>
        <taxon>Fusarium heterosporum species complex</taxon>
    </lineage>
</organism>
<dbReference type="InterPro" id="IPR000639">
    <property type="entry name" value="Epox_hydrolase-like"/>
</dbReference>
<gene>
    <name evidence="4" type="ORF">FHETE_11422</name>
</gene>
<dbReference type="Pfam" id="PF00561">
    <property type="entry name" value="Abhydrolase_1"/>
    <property type="match status" value="1"/>
</dbReference>
<dbReference type="SUPFAM" id="SSF53474">
    <property type="entry name" value="alpha/beta-Hydrolases"/>
    <property type="match status" value="1"/>
</dbReference>
<evidence type="ECO:0000259" key="3">
    <source>
        <dbReference type="Pfam" id="PF00561"/>
    </source>
</evidence>
<accession>A0A8H5SLC9</accession>
<dbReference type="OrthoDB" id="408373at2759"/>
<proteinExistence type="inferred from homology"/>
<dbReference type="PRINTS" id="PR00412">
    <property type="entry name" value="EPOXHYDRLASE"/>
</dbReference>
<protein>
    <submittedName>
        <fullName evidence="4">Epoxide hydrolase</fullName>
    </submittedName>
</protein>
<evidence type="ECO:0000313" key="4">
    <source>
        <dbReference type="EMBL" id="KAF5653115.1"/>
    </source>
</evidence>
<sequence length="332" mass="37389">MPDCHKLVPEDPRVTTITSTIRGKSYQYLRACPQATPSLTVFLIHGFSDLSFGWRHQIPYLIALGYQVIAPDLLGCGGSARPDDLHCYTFRSVASDIQELARSIVGEEKIVLGGHGLGGAVVWRTAMWYPELVLGIFSISTPFLPPSTVFLTPDDPVLEFGMKPLSSPADVQKKYNDAQSLCRTSQISLPGVEPCGKINTACGVRLLFRNLVKYRQSGTLTRRESLVYTRQYLTNGRSRVEEALRWFHFQTRTYNLDDEVQFVLEPTQFTVPALYIAVDEEEKVVIDMRRGMSRHFQNLCCTRISGSRPCLWESAMDVNRQIGEWMAFLPAA</sequence>
<reference evidence="4 5" key="1">
    <citation type="submission" date="2020-05" db="EMBL/GenBank/DDBJ databases">
        <title>Identification and distribution of gene clusters putatively required for synthesis of sphingolipid metabolism inhibitors in phylogenetically diverse species of the filamentous fungus Fusarium.</title>
        <authorList>
            <person name="Kim H.-S."/>
            <person name="Busman M."/>
            <person name="Brown D.W."/>
            <person name="Divon H."/>
            <person name="Uhlig S."/>
            <person name="Proctor R.H."/>
        </authorList>
    </citation>
    <scope>NUCLEOTIDE SEQUENCE [LARGE SCALE GENOMIC DNA]</scope>
    <source>
        <strain evidence="4 5">NRRL 20693</strain>
    </source>
</reference>
<evidence type="ECO:0000256" key="2">
    <source>
        <dbReference type="ARBA" id="ARBA00038334"/>
    </source>
</evidence>
<evidence type="ECO:0000313" key="5">
    <source>
        <dbReference type="Proteomes" id="UP000567885"/>
    </source>
</evidence>
<feature type="domain" description="AB hydrolase-1" evidence="3">
    <location>
        <begin position="41"/>
        <end position="298"/>
    </location>
</feature>
<dbReference type="PANTHER" id="PTHR43329">
    <property type="entry name" value="EPOXIDE HYDROLASE"/>
    <property type="match status" value="1"/>
</dbReference>
<name>A0A8H5SLC9_FUSHE</name>
<keyword evidence="1 4" id="KW-0378">Hydrolase</keyword>